<dbReference type="AlphaFoldDB" id="A0A7J2U1W9"/>
<keyword evidence="2" id="KW-0812">Transmembrane</keyword>
<organism evidence="4">
    <name type="scientific">Ignisphaera aggregans</name>
    <dbReference type="NCBI Taxonomy" id="334771"/>
    <lineage>
        <taxon>Archaea</taxon>
        <taxon>Thermoproteota</taxon>
        <taxon>Thermoprotei</taxon>
        <taxon>Desulfurococcales</taxon>
        <taxon>Desulfurococcaceae</taxon>
        <taxon>Ignisphaera</taxon>
    </lineage>
</organism>
<evidence type="ECO:0000256" key="2">
    <source>
        <dbReference type="SAM" id="Phobius"/>
    </source>
</evidence>
<evidence type="ECO:0000313" key="4">
    <source>
        <dbReference type="EMBL" id="HEM66818.1"/>
    </source>
</evidence>
<gene>
    <name evidence="4" type="ORF">ENO26_04515</name>
</gene>
<feature type="transmembrane region" description="Helical" evidence="2">
    <location>
        <begin position="7"/>
        <end position="26"/>
    </location>
</feature>
<evidence type="ECO:0000256" key="1">
    <source>
        <dbReference type="ARBA" id="ARBA00022729"/>
    </source>
</evidence>
<dbReference type="Pfam" id="PF02608">
    <property type="entry name" value="Bmp"/>
    <property type="match status" value="1"/>
</dbReference>
<keyword evidence="2" id="KW-0472">Membrane</keyword>
<dbReference type="Gene3D" id="3.40.50.2300">
    <property type="match status" value="2"/>
</dbReference>
<name>A0A7J2U1W9_9CREN</name>
<keyword evidence="2" id="KW-1133">Transmembrane helix</keyword>
<keyword evidence="1" id="KW-0732">Signal</keyword>
<proteinExistence type="predicted"/>
<dbReference type="CDD" id="cd19963">
    <property type="entry name" value="PBP1_BMP-like"/>
    <property type="match status" value="1"/>
</dbReference>
<reference evidence="4" key="1">
    <citation type="journal article" date="2020" name="mSystems">
        <title>Genome- and Community-Level Interaction Insights into Carbon Utilization and Element Cycling Functions of Hydrothermarchaeota in Hydrothermal Sediment.</title>
        <authorList>
            <person name="Zhou Z."/>
            <person name="Liu Y."/>
            <person name="Xu W."/>
            <person name="Pan J."/>
            <person name="Luo Z.H."/>
            <person name="Li M."/>
        </authorList>
    </citation>
    <scope>NUCLEOTIDE SEQUENCE [LARGE SCALE GENOMIC DNA]</scope>
    <source>
        <strain evidence="4">SpSt-125</strain>
    </source>
</reference>
<evidence type="ECO:0000259" key="3">
    <source>
        <dbReference type="Pfam" id="PF02608"/>
    </source>
</evidence>
<protein>
    <submittedName>
        <fullName evidence="4">BMP family ABC transporter substrate-binding protein</fullName>
    </submittedName>
</protein>
<accession>A0A7J2U1W9</accession>
<dbReference type="PANTHER" id="PTHR43208:SF1">
    <property type="entry name" value="ABC TRANSPORTER SUBSTRATE-BINDING PROTEIN"/>
    <property type="match status" value="1"/>
</dbReference>
<dbReference type="InterPro" id="IPR052910">
    <property type="entry name" value="ABC-Purine-Binding"/>
</dbReference>
<dbReference type="EMBL" id="DSEU01000030">
    <property type="protein sequence ID" value="HEM66818.1"/>
    <property type="molecule type" value="Genomic_DNA"/>
</dbReference>
<feature type="domain" description="ABC transporter substrate-binding protein PnrA-like" evidence="3">
    <location>
        <begin position="72"/>
        <end position="322"/>
    </location>
</feature>
<dbReference type="InterPro" id="IPR003760">
    <property type="entry name" value="PnrA-like"/>
</dbReference>
<dbReference type="GO" id="GO:0005886">
    <property type="term" value="C:plasma membrane"/>
    <property type="evidence" value="ECO:0007669"/>
    <property type="project" value="InterPro"/>
</dbReference>
<sequence>MARVTGYVLAIVLLIIGIVVGYYAGYYTTPQKTVTMTTTLTGAPLTTTVTVTTTLQTSQPSTQVSYTVPEKIKAAWIYVGPVGDFGWSYMHDVGRRVVEKLFKDWLETTYVEKVSADQSPAVIDDLVRKGYTVIFTTSFDFMDQTYDKAHQYPNIMFFHCSGYKRAPNMGTYFADLYQEYYLNGLMAGALTKTGKIGYVAAHTIPEVIRHINAYAIGAKEVGEQLGKNITVYVIEIGEWFDPDKARAAADTLVKQFNVDVLAFTEDSAATVEYAENLYKQGKEVYVFSHYSPMYEWGPDVVVSGQLVRWEVIYTDILAKVKAGIYRPGNLENVDYWYLLNSGAVDLGAYVYPNGSIMHINPKFIPILKSIKVKDVLTGEELTVYDLVMRRYQQMKEAPLLQPLQGQAITHLLESIENISTGASHVPTVLIAPSFEPFTGPLKGYCLPGMHYSRFCTGKPDNAEVDIPAGERLTHDDLWNMDFFVSWVAFQGRI</sequence>
<dbReference type="PANTHER" id="PTHR43208">
    <property type="entry name" value="ABC TRANSPORTER SUBSTRATE-BINDING PROTEIN"/>
    <property type="match status" value="1"/>
</dbReference>
<comment type="caution">
    <text evidence="4">The sequence shown here is derived from an EMBL/GenBank/DDBJ whole genome shotgun (WGS) entry which is preliminary data.</text>
</comment>